<name>A0ABD1SDN8_9LAMI</name>
<evidence type="ECO:0000313" key="3">
    <source>
        <dbReference type="Proteomes" id="UP001604336"/>
    </source>
</evidence>
<dbReference type="EMBL" id="JBFOLK010000007">
    <property type="protein sequence ID" value="KAL2498508.1"/>
    <property type="molecule type" value="Genomic_DNA"/>
</dbReference>
<accession>A0ABD1SDN8</accession>
<dbReference type="Proteomes" id="UP001604336">
    <property type="component" value="Unassembled WGS sequence"/>
</dbReference>
<proteinExistence type="predicted"/>
<evidence type="ECO:0000256" key="1">
    <source>
        <dbReference type="SAM" id="MobiDB-lite"/>
    </source>
</evidence>
<evidence type="ECO:0000313" key="2">
    <source>
        <dbReference type="EMBL" id="KAL2498508.1"/>
    </source>
</evidence>
<reference evidence="3" key="1">
    <citation type="submission" date="2024-07" db="EMBL/GenBank/DDBJ databases">
        <title>Two chromosome-level genome assemblies of Korean endemic species Abeliophyllum distichum and Forsythia ovata (Oleaceae).</title>
        <authorList>
            <person name="Jang H."/>
        </authorList>
    </citation>
    <scope>NUCLEOTIDE SEQUENCE [LARGE SCALE GENOMIC DNA]</scope>
</reference>
<dbReference type="AlphaFoldDB" id="A0ABD1SDN8"/>
<keyword evidence="3" id="KW-1185">Reference proteome</keyword>
<organism evidence="2 3">
    <name type="scientific">Abeliophyllum distichum</name>
    <dbReference type="NCBI Taxonomy" id="126358"/>
    <lineage>
        <taxon>Eukaryota</taxon>
        <taxon>Viridiplantae</taxon>
        <taxon>Streptophyta</taxon>
        <taxon>Embryophyta</taxon>
        <taxon>Tracheophyta</taxon>
        <taxon>Spermatophyta</taxon>
        <taxon>Magnoliopsida</taxon>
        <taxon>eudicotyledons</taxon>
        <taxon>Gunneridae</taxon>
        <taxon>Pentapetalae</taxon>
        <taxon>asterids</taxon>
        <taxon>lamiids</taxon>
        <taxon>Lamiales</taxon>
        <taxon>Oleaceae</taxon>
        <taxon>Forsythieae</taxon>
        <taxon>Abeliophyllum</taxon>
    </lineage>
</organism>
<feature type="region of interest" description="Disordered" evidence="1">
    <location>
        <begin position="71"/>
        <end position="115"/>
    </location>
</feature>
<sequence>MHALPKISSLNNPRSKASPTGARPSISLFHKEQASVQCLSHWNSAINQFIPQGTSLSPVPLPLGLGHQSACSIQRNKPRSSASPTGTRQSRLVPSKETSLAQVPPPLGLGNRPTCSIQRNEPRSIVFPAHQAQIKARSPHKCPP</sequence>
<gene>
    <name evidence="2" type="ORF">Adt_24058</name>
</gene>
<feature type="compositionally biased region" description="Polar residues" evidence="1">
    <location>
        <begin position="8"/>
        <end position="18"/>
    </location>
</feature>
<feature type="compositionally biased region" description="Polar residues" evidence="1">
    <location>
        <begin position="71"/>
        <end position="101"/>
    </location>
</feature>
<protein>
    <submittedName>
        <fullName evidence="2">Uncharacterized protein</fullName>
    </submittedName>
</protein>
<comment type="caution">
    <text evidence="2">The sequence shown here is derived from an EMBL/GenBank/DDBJ whole genome shotgun (WGS) entry which is preliminary data.</text>
</comment>
<feature type="region of interest" description="Disordered" evidence="1">
    <location>
        <begin position="1"/>
        <end position="25"/>
    </location>
</feature>